<keyword evidence="3" id="KW-1185">Reference proteome</keyword>
<sequence length="103" mass="12029">MDQEKEYWEGKSFAFFTNKACEYYPCHTMPDGEELNCLFCYCPLYMLGRECGGNYRYLPSGIKDCSNCTLPHQRKSYGYIAKSFQRIAQTMAEREREQDPSGT</sequence>
<gene>
    <name evidence="2" type="ORF">WMO45_02010</name>
</gene>
<name>A0ABV1EL16_9FIRM</name>
<comment type="caution">
    <text evidence="2">The sequence shown here is derived from an EMBL/GenBank/DDBJ whole genome shotgun (WGS) entry which is preliminary data.</text>
</comment>
<dbReference type="EMBL" id="JBBMFT010000001">
    <property type="protein sequence ID" value="MEQ2455282.1"/>
    <property type="molecule type" value="Genomic_DNA"/>
</dbReference>
<organism evidence="2 3">
    <name type="scientific">Flavonifractor hominis</name>
    <dbReference type="NCBI Taxonomy" id="3133178"/>
    <lineage>
        <taxon>Bacteria</taxon>
        <taxon>Bacillati</taxon>
        <taxon>Bacillota</taxon>
        <taxon>Clostridia</taxon>
        <taxon>Eubacteriales</taxon>
        <taxon>Oscillospiraceae</taxon>
        <taxon>Flavonifractor</taxon>
    </lineage>
</organism>
<dbReference type="RefSeq" id="WP_349138979.1">
    <property type="nucleotide sequence ID" value="NZ_JBBMFT010000001.1"/>
</dbReference>
<feature type="domain" description="Cysteine-rich small" evidence="1">
    <location>
        <begin position="14"/>
        <end position="92"/>
    </location>
</feature>
<protein>
    <submittedName>
        <fullName evidence="2">Cysteine-rich small domain-containing protein</fullName>
    </submittedName>
</protein>
<reference evidence="2 3" key="1">
    <citation type="submission" date="2024-03" db="EMBL/GenBank/DDBJ databases">
        <title>Human intestinal bacterial collection.</title>
        <authorList>
            <person name="Pauvert C."/>
            <person name="Hitch T.C.A."/>
            <person name="Clavel T."/>
        </authorList>
    </citation>
    <scope>NUCLEOTIDE SEQUENCE [LARGE SCALE GENOMIC DNA]</scope>
    <source>
        <strain evidence="2 3">CLA-AP-H34</strain>
    </source>
</reference>
<evidence type="ECO:0000259" key="1">
    <source>
        <dbReference type="Pfam" id="PF04071"/>
    </source>
</evidence>
<dbReference type="Pfam" id="PF04071">
    <property type="entry name" value="zf-like"/>
    <property type="match status" value="1"/>
</dbReference>
<dbReference type="InterPro" id="IPR007212">
    <property type="entry name" value="Zf-like"/>
</dbReference>
<dbReference type="Proteomes" id="UP001440599">
    <property type="component" value="Unassembled WGS sequence"/>
</dbReference>
<proteinExistence type="predicted"/>
<evidence type="ECO:0000313" key="2">
    <source>
        <dbReference type="EMBL" id="MEQ2455282.1"/>
    </source>
</evidence>
<evidence type="ECO:0000313" key="3">
    <source>
        <dbReference type="Proteomes" id="UP001440599"/>
    </source>
</evidence>
<accession>A0ABV1EL16</accession>